<dbReference type="GO" id="GO:0003725">
    <property type="term" value="F:double-stranded RNA binding"/>
    <property type="evidence" value="ECO:0007669"/>
    <property type="project" value="InterPro"/>
</dbReference>
<keyword evidence="7" id="KW-0862">Zinc</keyword>
<evidence type="ECO:0000256" key="5">
    <source>
        <dbReference type="ARBA" id="ARBA00022723"/>
    </source>
</evidence>
<evidence type="ECO:0000313" key="15">
    <source>
        <dbReference type="Proteomes" id="UP000260812"/>
    </source>
</evidence>
<dbReference type="InterPro" id="IPR006070">
    <property type="entry name" value="Sua5-like_dom"/>
</dbReference>
<dbReference type="EC" id="6.2.-.-" evidence="10"/>
<protein>
    <recommendedName>
        <fullName evidence="10">Carbamoyltransferase</fullName>
        <ecNumber evidence="10">6.2.-.-</ecNumber>
    </recommendedName>
</protein>
<evidence type="ECO:0000256" key="1">
    <source>
        <dbReference type="ARBA" id="ARBA00004711"/>
    </source>
</evidence>
<gene>
    <name evidence="14" type="primary">hypF</name>
    <name evidence="14" type="ORF">DXC51_04135</name>
</gene>
<comment type="pathway">
    <text evidence="1">Protein modification; [NiFe] hydrogenase maturation.</text>
</comment>
<dbReference type="Pfam" id="PF01300">
    <property type="entry name" value="Sua5_yciO_yrdC"/>
    <property type="match status" value="1"/>
</dbReference>
<dbReference type="GO" id="GO:0003998">
    <property type="term" value="F:acylphosphatase activity"/>
    <property type="evidence" value="ECO:0007669"/>
    <property type="project" value="UniProtKB-EC"/>
</dbReference>
<dbReference type="Pfam" id="PF00708">
    <property type="entry name" value="Acylphosphatase"/>
    <property type="match status" value="1"/>
</dbReference>
<dbReference type="InterPro" id="IPR055128">
    <property type="entry name" value="HypF_C_2"/>
</dbReference>
<dbReference type="AlphaFoldDB" id="A0A3E3IB40"/>
<dbReference type="UniPathway" id="UPA00335"/>
<dbReference type="InterPro" id="IPR041440">
    <property type="entry name" value="HypF_C"/>
</dbReference>
<comment type="catalytic activity">
    <reaction evidence="8 11">
        <text>an acyl phosphate + H2O = a carboxylate + phosphate + H(+)</text>
        <dbReference type="Rhea" id="RHEA:14965"/>
        <dbReference type="ChEBI" id="CHEBI:15377"/>
        <dbReference type="ChEBI" id="CHEBI:15378"/>
        <dbReference type="ChEBI" id="CHEBI:29067"/>
        <dbReference type="ChEBI" id="CHEBI:43474"/>
        <dbReference type="ChEBI" id="CHEBI:59918"/>
        <dbReference type="EC" id="3.6.1.7"/>
    </reaction>
</comment>
<evidence type="ECO:0000259" key="12">
    <source>
        <dbReference type="PROSITE" id="PS51160"/>
    </source>
</evidence>
<evidence type="ECO:0000256" key="4">
    <source>
        <dbReference type="ARBA" id="ARBA00022598"/>
    </source>
</evidence>
<dbReference type="GO" id="GO:0051604">
    <property type="term" value="P:protein maturation"/>
    <property type="evidence" value="ECO:0007669"/>
    <property type="project" value="TreeGrafter"/>
</dbReference>
<comment type="similarity">
    <text evidence="2">Belongs to the acylphosphatase family.</text>
</comment>
<sequence>MKYEITITGVVQGVGFRPFVAVLAEELHISGSVCNSGGVVKIDAFGNEEAMDKFICRLRSSAPPAAQVKEVRAKKLVQNSPEDENCPADFYIVPSEGKNETDIPLLPPDLPVCEDCLAEMHNPSDARFHYPFISCVNCGPRYSIIEEIPYDREHITMREFPMCPACQREYTRQADRRRHAQTISCRNCGPQLLWTDNSSAVLSRDEALEAAIRQLKNGGVLALKGVGGYQLSCQPASEDAVRRLRILKHREKKPFAVMFPSLDSIREYCILSAEEEKLLCSAARPIVLLSWKEGGKVFLDAVGGESRYLGAFLPCTGLHQLLTEEAGPLIMTSCNVTEEPILTTEEEIQQLWEQQPSCLDGIAWNTRKIVTPLDDSLMRVTGGRPQMLRRSRGFVPSPILLPGECAGTVLAMGGDLKSAFCLASGNRAYMSQYFGDMENYKVFQTYMAAKERMERLFGLHPKTVACDMHPGYLTFAQAEKIASLYNLELLLFQHHHAHAASVMAEHGLNSCIAVIFDGTGYGTDGSIWGGEFLICTDSSFVRAGHLDETELCGGDASAKDAALTAVCHLLHAGLAPRDDALAKLLPDCNSAIVGAAVASHINTEKSTSMGRLFDAVSALLGIREYNTYEGECAIALENAAAGAMEKGLAPARLPFPIRETPEGLTADRRELIRTLCRELVAFGRDKNRGKDGEKNAPGPEIQALALGFHEAAAGMVLEMCRLLRERFHENKVALGGGVFANVILQERCRQLLEKDGFTVYVNEQVPGNDGGIALGQAWLASLTMKQ</sequence>
<dbReference type="SUPFAM" id="SSF54975">
    <property type="entry name" value="Acylphosphatase/BLUF domain-like"/>
    <property type="match status" value="1"/>
</dbReference>
<evidence type="ECO:0000256" key="3">
    <source>
        <dbReference type="ARBA" id="ARBA00008097"/>
    </source>
</evidence>
<evidence type="ECO:0000256" key="10">
    <source>
        <dbReference type="PIRNR" id="PIRNR006256"/>
    </source>
</evidence>
<dbReference type="InterPro" id="IPR051060">
    <property type="entry name" value="Carbamoyltrans_HypF-like"/>
</dbReference>
<evidence type="ECO:0000256" key="2">
    <source>
        <dbReference type="ARBA" id="ARBA00005614"/>
    </source>
</evidence>
<dbReference type="InterPro" id="IPR017968">
    <property type="entry name" value="Acylphosphatase_CS"/>
</dbReference>
<dbReference type="Pfam" id="PF07503">
    <property type="entry name" value="zf-HYPF"/>
    <property type="match status" value="2"/>
</dbReference>
<dbReference type="GeneID" id="97986096"/>
<dbReference type="InterPro" id="IPR011125">
    <property type="entry name" value="Znf_HypF"/>
</dbReference>
<reference evidence="14" key="1">
    <citation type="submission" date="2018-08" db="EMBL/GenBank/DDBJ databases">
        <title>A genome reference for cultivated species of the human gut microbiota.</title>
        <authorList>
            <person name="Zou Y."/>
            <person name="Xue W."/>
            <person name="Luo G."/>
        </authorList>
    </citation>
    <scope>NUCLEOTIDE SEQUENCE [LARGE SCALE GENOMIC DNA]</scope>
    <source>
        <strain evidence="14">TF05-5AC</strain>
    </source>
</reference>
<feature type="domain" description="YrdC-like" evidence="13">
    <location>
        <begin position="205"/>
        <end position="393"/>
    </location>
</feature>
<evidence type="ECO:0000256" key="6">
    <source>
        <dbReference type="ARBA" id="ARBA00022771"/>
    </source>
</evidence>
<dbReference type="InterPro" id="IPR004421">
    <property type="entry name" value="Carbamoyltransferase_HypF"/>
</dbReference>
<dbReference type="InterPro" id="IPR036046">
    <property type="entry name" value="Acylphosphatase-like_dom_sf"/>
</dbReference>
<evidence type="ECO:0000256" key="11">
    <source>
        <dbReference type="PROSITE-ProRule" id="PRU00520"/>
    </source>
</evidence>
<comment type="caution">
    <text evidence="14">The sequence shown here is derived from an EMBL/GenBank/DDBJ whole genome shotgun (WGS) entry which is preliminary data.</text>
</comment>
<dbReference type="Pfam" id="PF17788">
    <property type="entry name" value="HypF_C"/>
    <property type="match status" value="1"/>
</dbReference>
<dbReference type="Proteomes" id="UP000260812">
    <property type="component" value="Unassembled WGS sequence"/>
</dbReference>
<evidence type="ECO:0000256" key="9">
    <source>
        <dbReference type="ARBA" id="ARBA00048220"/>
    </source>
</evidence>
<evidence type="ECO:0000256" key="8">
    <source>
        <dbReference type="ARBA" id="ARBA00047645"/>
    </source>
</evidence>
<keyword evidence="6" id="KW-0863">Zinc-finger</keyword>
<dbReference type="InterPro" id="IPR043129">
    <property type="entry name" value="ATPase_NBD"/>
</dbReference>
<dbReference type="PROSITE" id="PS00150">
    <property type="entry name" value="ACYLPHOSPHATASE_1"/>
    <property type="match status" value="1"/>
</dbReference>
<dbReference type="Gene3D" id="3.30.420.40">
    <property type="match status" value="1"/>
</dbReference>
<dbReference type="NCBIfam" id="TIGR00143">
    <property type="entry name" value="hypF"/>
    <property type="match status" value="1"/>
</dbReference>
<keyword evidence="14" id="KW-0808">Transferase</keyword>
<dbReference type="Gene3D" id="3.30.110.120">
    <property type="match status" value="1"/>
</dbReference>
<dbReference type="SUPFAM" id="SSF53067">
    <property type="entry name" value="Actin-like ATPase domain"/>
    <property type="match status" value="1"/>
</dbReference>
<proteinExistence type="inferred from homology"/>
<dbReference type="EMBL" id="QVLV01000002">
    <property type="protein sequence ID" value="RGE64262.1"/>
    <property type="molecule type" value="Genomic_DNA"/>
</dbReference>
<dbReference type="PIRSF" id="PIRSF006256">
    <property type="entry name" value="CMPcnvr_hdrg_mat"/>
    <property type="match status" value="1"/>
</dbReference>
<dbReference type="GO" id="GO:0016874">
    <property type="term" value="F:ligase activity"/>
    <property type="evidence" value="ECO:0007669"/>
    <property type="project" value="UniProtKB-UniRule"/>
</dbReference>
<evidence type="ECO:0000259" key="13">
    <source>
        <dbReference type="PROSITE" id="PS51163"/>
    </source>
</evidence>
<evidence type="ECO:0000313" key="14">
    <source>
        <dbReference type="EMBL" id="RGE64262.1"/>
    </source>
</evidence>
<evidence type="ECO:0000256" key="7">
    <source>
        <dbReference type="ARBA" id="ARBA00022833"/>
    </source>
</evidence>
<dbReference type="PANTHER" id="PTHR42959">
    <property type="entry name" value="CARBAMOYLTRANSFERASE"/>
    <property type="match status" value="1"/>
</dbReference>
<name>A0A3E3IB40_9FIRM</name>
<comment type="catalytic activity">
    <reaction evidence="9">
        <text>C-terminal L-cysteinyl-[HypE protein] + carbamoyl phosphate + ATP + H2O = C-terminal S-carboxamide-L-cysteinyl-[HypE protein] + AMP + phosphate + diphosphate + H(+)</text>
        <dbReference type="Rhea" id="RHEA:55636"/>
        <dbReference type="Rhea" id="RHEA-COMP:14247"/>
        <dbReference type="Rhea" id="RHEA-COMP:14392"/>
        <dbReference type="ChEBI" id="CHEBI:15377"/>
        <dbReference type="ChEBI" id="CHEBI:15378"/>
        <dbReference type="ChEBI" id="CHEBI:30616"/>
        <dbReference type="ChEBI" id="CHEBI:33019"/>
        <dbReference type="ChEBI" id="CHEBI:43474"/>
        <dbReference type="ChEBI" id="CHEBI:58228"/>
        <dbReference type="ChEBI" id="CHEBI:76913"/>
        <dbReference type="ChEBI" id="CHEBI:139126"/>
        <dbReference type="ChEBI" id="CHEBI:456215"/>
    </reaction>
</comment>
<dbReference type="InterPro" id="IPR017945">
    <property type="entry name" value="DHBP_synth_RibB-like_a/b_dom"/>
</dbReference>
<dbReference type="GO" id="GO:0008270">
    <property type="term" value="F:zinc ion binding"/>
    <property type="evidence" value="ECO:0007669"/>
    <property type="project" value="UniProtKB-KW"/>
</dbReference>
<feature type="active site" evidence="11">
    <location>
        <position position="17"/>
    </location>
</feature>
<dbReference type="PROSITE" id="PS51163">
    <property type="entry name" value="YRDC"/>
    <property type="match status" value="1"/>
</dbReference>
<comment type="similarity">
    <text evidence="3 10">Belongs to the carbamoyltransferase HypF family.</text>
</comment>
<dbReference type="Pfam" id="PF22521">
    <property type="entry name" value="HypF_C_2"/>
    <property type="match status" value="1"/>
</dbReference>
<dbReference type="Gene3D" id="3.90.870.50">
    <property type="match status" value="1"/>
</dbReference>
<keyword evidence="5" id="KW-0479">Metal-binding</keyword>
<feature type="domain" description="Acylphosphatase-like" evidence="12">
    <location>
        <begin position="2"/>
        <end position="94"/>
    </location>
</feature>
<dbReference type="PANTHER" id="PTHR42959:SF1">
    <property type="entry name" value="CARBAMOYLTRANSFERASE HYPF"/>
    <property type="match status" value="1"/>
</dbReference>
<dbReference type="Gene3D" id="3.30.420.360">
    <property type="match status" value="1"/>
</dbReference>
<keyword evidence="11" id="KW-0378">Hydrolase</keyword>
<dbReference type="RefSeq" id="WP_117543814.1">
    <property type="nucleotide sequence ID" value="NZ_JBKUNB010000011.1"/>
</dbReference>
<organism evidence="14 15">
    <name type="scientific">Eisenbergiella massiliensis</name>
    <dbReference type="NCBI Taxonomy" id="1720294"/>
    <lineage>
        <taxon>Bacteria</taxon>
        <taxon>Bacillati</taxon>
        <taxon>Bacillota</taxon>
        <taxon>Clostridia</taxon>
        <taxon>Lachnospirales</taxon>
        <taxon>Lachnospiraceae</taxon>
        <taxon>Eisenbergiella</taxon>
    </lineage>
</organism>
<accession>A0A3E3IB40</accession>
<feature type="active site" evidence="11">
    <location>
        <position position="35"/>
    </location>
</feature>
<dbReference type="InterPro" id="IPR001792">
    <property type="entry name" value="Acylphosphatase-like_dom"/>
</dbReference>
<keyword evidence="15" id="KW-1185">Reference proteome</keyword>
<dbReference type="SUPFAM" id="SSF55821">
    <property type="entry name" value="YrdC/RibB"/>
    <property type="match status" value="1"/>
</dbReference>
<keyword evidence="4" id="KW-0436">Ligase</keyword>
<dbReference type="GO" id="GO:0016743">
    <property type="term" value="F:carboxyl- or carbamoyltransferase activity"/>
    <property type="evidence" value="ECO:0007669"/>
    <property type="project" value="UniProtKB-UniRule"/>
</dbReference>
<dbReference type="PROSITE" id="PS51160">
    <property type="entry name" value="ACYLPHOSPHATASE_3"/>
    <property type="match status" value="1"/>
</dbReference>